<feature type="domain" description="Alpha/beta hydrolase fold-3" evidence="3">
    <location>
        <begin position="117"/>
        <end position="338"/>
    </location>
</feature>
<gene>
    <name evidence="4" type="ORF">GQX73_g4769</name>
</gene>
<dbReference type="EMBL" id="WUBL01000045">
    <property type="protein sequence ID" value="KAF2968846.1"/>
    <property type="molecule type" value="Genomic_DNA"/>
</dbReference>
<dbReference type="PANTHER" id="PTHR48081">
    <property type="entry name" value="AB HYDROLASE SUPERFAMILY PROTEIN C4A8.06C"/>
    <property type="match status" value="1"/>
</dbReference>
<keyword evidence="1" id="KW-0378">Hydrolase</keyword>
<protein>
    <recommendedName>
        <fullName evidence="3">Alpha/beta hydrolase fold-3 domain-containing protein</fullName>
    </recommendedName>
</protein>
<sequence length="397" mass="44131">MDTPKNAKDTEGATVVDTAEVASIHDIGPPPVEDDYVNPAHKSPRWLLGAHAFALRFVASLGFNIGNRSGPPASSPTETIWLDSTLSVWKGQKMISANVWTLPSSSRSPGAEKRPVVINFHGGGFILGQGTDDSRWADTLVNSLSAVVFSVNYRLAPGYPFPTPIEDCVDAIIQICRLADRYNIDTDRIILSGFSAGGNLAISSWITLVDPMRWNYEIPEPRPKIAGLVLYYPPLDWTLDRHQKRMACKRPDLTLPSGLTDLIDASYLHPPIPRRERTDIRLSPGLMPDELVDQLPHVHLCLCEYDMLLAEGKLFAERLERRGNKVSVRVVEGEKHAWDKPLPLAPKESAAFEYDIAIGAMKSWLGEPREFARSLKNPKQPSLFAENDESSQDKLYI</sequence>
<organism evidence="4 5">
    <name type="scientific">Xylaria multiplex</name>
    <dbReference type="NCBI Taxonomy" id="323545"/>
    <lineage>
        <taxon>Eukaryota</taxon>
        <taxon>Fungi</taxon>
        <taxon>Dikarya</taxon>
        <taxon>Ascomycota</taxon>
        <taxon>Pezizomycotina</taxon>
        <taxon>Sordariomycetes</taxon>
        <taxon>Xylariomycetidae</taxon>
        <taxon>Xylariales</taxon>
        <taxon>Xylariaceae</taxon>
        <taxon>Xylaria</taxon>
    </lineage>
</organism>
<dbReference type="GO" id="GO:0016787">
    <property type="term" value="F:hydrolase activity"/>
    <property type="evidence" value="ECO:0007669"/>
    <property type="project" value="UniProtKB-KW"/>
</dbReference>
<evidence type="ECO:0000313" key="5">
    <source>
        <dbReference type="Proteomes" id="UP000481858"/>
    </source>
</evidence>
<evidence type="ECO:0000256" key="2">
    <source>
        <dbReference type="SAM" id="MobiDB-lite"/>
    </source>
</evidence>
<dbReference type="Gene3D" id="3.40.50.1820">
    <property type="entry name" value="alpha/beta hydrolase"/>
    <property type="match status" value="1"/>
</dbReference>
<dbReference type="InterPro" id="IPR050300">
    <property type="entry name" value="GDXG_lipolytic_enzyme"/>
</dbReference>
<evidence type="ECO:0000313" key="4">
    <source>
        <dbReference type="EMBL" id="KAF2968846.1"/>
    </source>
</evidence>
<dbReference type="Pfam" id="PF07859">
    <property type="entry name" value="Abhydrolase_3"/>
    <property type="match status" value="1"/>
</dbReference>
<evidence type="ECO:0000256" key="1">
    <source>
        <dbReference type="ARBA" id="ARBA00022801"/>
    </source>
</evidence>
<evidence type="ECO:0000259" key="3">
    <source>
        <dbReference type="Pfam" id="PF07859"/>
    </source>
</evidence>
<proteinExistence type="predicted"/>
<dbReference type="InterPro" id="IPR013094">
    <property type="entry name" value="AB_hydrolase_3"/>
</dbReference>
<accession>A0A7C8IPD3</accession>
<reference evidence="4 5" key="1">
    <citation type="submission" date="2019-12" db="EMBL/GenBank/DDBJ databases">
        <title>Draft genome sequence of the ascomycete Xylaria multiplex DSM 110363.</title>
        <authorList>
            <person name="Buettner E."/>
            <person name="Kellner H."/>
        </authorList>
    </citation>
    <scope>NUCLEOTIDE SEQUENCE [LARGE SCALE GENOMIC DNA]</scope>
    <source>
        <strain evidence="4 5">DSM 110363</strain>
    </source>
</reference>
<name>A0A7C8IPD3_9PEZI</name>
<dbReference type="AlphaFoldDB" id="A0A7C8IPD3"/>
<feature type="region of interest" description="Disordered" evidence="2">
    <location>
        <begin position="376"/>
        <end position="397"/>
    </location>
</feature>
<dbReference type="InParanoid" id="A0A7C8IPD3"/>
<dbReference type="InterPro" id="IPR029058">
    <property type="entry name" value="AB_hydrolase_fold"/>
</dbReference>
<dbReference type="OrthoDB" id="433474at2759"/>
<dbReference type="SUPFAM" id="SSF53474">
    <property type="entry name" value="alpha/beta-Hydrolases"/>
    <property type="match status" value="1"/>
</dbReference>
<keyword evidence="5" id="KW-1185">Reference proteome</keyword>
<comment type="caution">
    <text evidence="4">The sequence shown here is derived from an EMBL/GenBank/DDBJ whole genome shotgun (WGS) entry which is preliminary data.</text>
</comment>
<dbReference type="Proteomes" id="UP000481858">
    <property type="component" value="Unassembled WGS sequence"/>
</dbReference>